<evidence type="ECO:0000313" key="2">
    <source>
        <dbReference type="Proteomes" id="UP001366060"/>
    </source>
</evidence>
<proteinExistence type="predicted"/>
<dbReference type="RefSeq" id="WP_341628726.1">
    <property type="nucleotide sequence ID" value="NZ_JBAKBA010000037.1"/>
</dbReference>
<comment type="caution">
    <text evidence="1">The sequence shown here is derived from an EMBL/GenBank/DDBJ whole genome shotgun (WGS) entry which is preliminary data.</text>
</comment>
<keyword evidence="2" id="KW-1185">Reference proteome</keyword>
<accession>A0ABU9HEC8</accession>
<dbReference type="InterPro" id="IPR027417">
    <property type="entry name" value="P-loop_NTPase"/>
</dbReference>
<protein>
    <recommendedName>
        <fullName evidence="3">Sulfotransferase family protein</fullName>
    </recommendedName>
</protein>
<name>A0ABU9HEC8_9GAMM</name>
<dbReference type="Proteomes" id="UP001366060">
    <property type="component" value="Unassembled WGS sequence"/>
</dbReference>
<evidence type="ECO:0000313" key="1">
    <source>
        <dbReference type="EMBL" id="MEL0660259.1"/>
    </source>
</evidence>
<dbReference type="EMBL" id="JBAKBA010000037">
    <property type="protein sequence ID" value="MEL0660259.1"/>
    <property type="molecule type" value="Genomic_DNA"/>
</dbReference>
<evidence type="ECO:0008006" key="3">
    <source>
        <dbReference type="Google" id="ProtNLM"/>
    </source>
</evidence>
<organism evidence="1 2">
    <name type="scientific">Psychromonas arctica</name>
    <dbReference type="NCBI Taxonomy" id="168275"/>
    <lineage>
        <taxon>Bacteria</taxon>
        <taxon>Pseudomonadati</taxon>
        <taxon>Pseudomonadota</taxon>
        <taxon>Gammaproteobacteria</taxon>
        <taxon>Alteromonadales</taxon>
        <taxon>Psychromonadaceae</taxon>
        <taxon>Psychromonas</taxon>
    </lineage>
</organism>
<sequence>MHKLIYSKSEWSNTQYRFHLDNNVNCDVSTSILAGWFVNLDDNNYVVRVIDQAGLLVNAIEYSKNRPKLAKIYSDINDVSTAGFEIDMRKLDKNSRYSIAIFNENELITKVLAFVQKTPLLYIHIAKTAGSTVNKVLRECFGTENSLVHAESIPDWPVQVKENKIDFLSGHIPYQAFIKAKELQCYKKAITFREPYSHVVSHLSWIRALALDEHKKRYDAHPEYIQKLSDKLASYDLSSPEQVSHVIKTFNGLELRLLDNTQTRYIRTNLTKLLVDEVDIISSLDNLKSFDFVGTDNDIDAFLSDITKYYGVKYENEGRRENVLSNKFGLDISNLEIKKALLPLVKFDLDLYLAVLALNP</sequence>
<reference evidence="1 2" key="1">
    <citation type="submission" date="2024-02" db="EMBL/GenBank/DDBJ databases">
        <title>Bacteria isolated from the canopy kelp, Nereocystis luetkeana.</title>
        <authorList>
            <person name="Pfister C.A."/>
            <person name="Younker I.T."/>
            <person name="Light S.H."/>
        </authorList>
    </citation>
    <scope>NUCLEOTIDE SEQUENCE [LARGE SCALE GENOMIC DNA]</scope>
    <source>
        <strain evidence="1 2">TI.2.07</strain>
    </source>
</reference>
<gene>
    <name evidence="1" type="ORF">V6255_14065</name>
</gene>
<dbReference type="Gene3D" id="3.40.50.300">
    <property type="entry name" value="P-loop containing nucleotide triphosphate hydrolases"/>
    <property type="match status" value="1"/>
</dbReference>